<feature type="region of interest" description="Disordered" evidence="5">
    <location>
        <begin position="1"/>
        <end position="34"/>
    </location>
</feature>
<evidence type="ECO:0000256" key="6">
    <source>
        <dbReference type="SAM" id="Phobius"/>
    </source>
</evidence>
<keyword evidence="4 6" id="KW-0472">Membrane</keyword>
<reference evidence="7 8" key="1">
    <citation type="submission" date="2016-03" db="EMBL/GenBank/DDBJ databases">
        <title>Comparative genomics of Pseudogymnoascus destructans, the fungus causing white-nose syndrome of bats.</title>
        <authorList>
            <person name="Palmer J.M."/>
            <person name="Drees K.P."/>
            <person name="Foster J.T."/>
            <person name="Lindner D.L."/>
        </authorList>
    </citation>
    <scope>NUCLEOTIDE SEQUENCE [LARGE SCALE GENOMIC DNA]</scope>
    <source>
        <strain evidence="7 8">UAMH 10579</strain>
    </source>
</reference>
<accession>A0A1B8GLZ3</accession>
<reference evidence="8" key="2">
    <citation type="journal article" date="2018" name="Nat. Commun.">
        <title>Extreme sensitivity to ultraviolet light in the fungal pathogen causing white-nose syndrome of bats.</title>
        <authorList>
            <person name="Palmer J.M."/>
            <person name="Drees K.P."/>
            <person name="Foster J.T."/>
            <person name="Lindner D.L."/>
        </authorList>
    </citation>
    <scope>NUCLEOTIDE SEQUENCE [LARGE SCALE GENOMIC DNA]</scope>
    <source>
        <strain evidence="8">UAMH 10579</strain>
    </source>
</reference>
<feature type="transmembrane region" description="Helical" evidence="6">
    <location>
        <begin position="98"/>
        <end position="117"/>
    </location>
</feature>
<dbReference type="InterPro" id="IPR011701">
    <property type="entry name" value="MFS"/>
</dbReference>
<feature type="transmembrane region" description="Helical" evidence="6">
    <location>
        <begin position="151"/>
        <end position="175"/>
    </location>
</feature>
<evidence type="ECO:0000256" key="2">
    <source>
        <dbReference type="ARBA" id="ARBA00022692"/>
    </source>
</evidence>
<evidence type="ECO:0000256" key="5">
    <source>
        <dbReference type="SAM" id="MobiDB-lite"/>
    </source>
</evidence>
<dbReference type="GO" id="GO:0022857">
    <property type="term" value="F:transmembrane transporter activity"/>
    <property type="evidence" value="ECO:0007669"/>
    <property type="project" value="InterPro"/>
</dbReference>
<keyword evidence="3 6" id="KW-1133">Transmembrane helix</keyword>
<keyword evidence="2 6" id="KW-0812">Transmembrane</keyword>
<feature type="transmembrane region" description="Helical" evidence="6">
    <location>
        <begin position="187"/>
        <end position="204"/>
    </location>
</feature>
<feature type="transmembrane region" description="Helical" evidence="6">
    <location>
        <begin position="456"/>
        <end position="477"/>
    </location>
</feature>
<evidence type="ECO:0000256" key="4">
    <source>
        <dbReference type="ARBA" id="ARBA00023136"/>
    </source>
</evidence>
<dbReference type="EMBL" id="KV460225">
    <property type="protein sequence ID" value="OBT96854.1"/>
    <property type="molecule type" value="Genomic_DNA"/>
</dbReference>
<dbReference type="Proteomes" id="UP000091956">
    <property type="component" value="Unassembled WGS sequence"/>
</dbReference>
<feature type="compositionally biased region" description="Basic and acidic residues" evidence="5">
    <location>
        <begin position="1"/>
        <end position="25"/>
    </location>
</feature>
<feature type="transmembrane region" description="Helical" evidence="6">
    <location>
        <begin position="315"/>
        <end position="333"/>
    </location>
</feature>
<protein>
    <submittedName>
        <fullName evidence="7">DUF895 domain membrane protein</fullName>
    </submittedName>
</protein>
<feature type="transmembrane region" description="Helical" evidence="6">
    <location>
        <begin position="224"/>
        <end position="243"/>
    </location>
</feature>
<dbReference type="Pfam" id="PF07690">
    <property type="entry name" value="MFS_1"/>
    <property type="match status" value="1"/>
</dbReference>
<sequence>MADAETKGASTEEREGGRLSNHDPVDSFELAVDQPGPRPDGWKYRERRIGGLVIPWYASPRAQLLLVSFVCFLCPGMFNALGGLGGGGKQDPTLADNMLIALYSTFAVVGFFAGSFVNKLGVKLTLAFGGLGYCIYSISLLASVHANVGGFNIFAGALLGVCAGLLWTAQGTIMLSYPKESEKGRSFAIFWMIFNLGGVIGSLIPLGENIHVKGNVTVTDGTYIAFIVLMFVGAVVGMFLCNATDIIRDDGSKVVLKKNPSWQSEFIGLYETIRSDPHILLLFPMFWSSNWFTTYQQNSVNGAHFSTRTKALNGLLFWLAQIVGALIFGYALDLERFSRPTRAKASLAVLLTLTMAIWGGGYAYQKDYTRASVKLDSFVPTDWTTPGYVGPMFLYFFYGFYDAAWQCCVYWYMGALSNSGRKQANFVGFYKGIQSAGAAVMWSLDSHKTSYMNELISNWALLAGSLLIASPVILYAIKEHVVMDHDLADTGETIEDVLPAGHPEKNHV</sequence>
<keyword evidence="8" id="KW-1185">Reference proteome</keyword>
<feature type="transmembrane region" description="Helical" evidence="6">
    <location>
        <begin position="64"/>
        <end position="86"/>
    </location>
</feature>
<evidence type="ECO:0000313" key="8">
    <source>
        <dbReference type="Proteomes" id="UP000091956"/>
    </source>
</evidence>
<feature type="transmembrane region" description="Helical" evidence="6">
    <location>
        <begin position="279"/>
        <end position="295"/>
    </location>
</feature>
<name>A0A1B8GLZ3_9PEZI</name>
<dbReference type="RefSeq" id="XP_018130587.1">
    <property type="nucleotide sequence ID" value="XM_018274993.2"/>
</dbReference>
<gene>
    <name evidence="7" type="primary">MFSD11</name>
    <name evidence="7" type="ORF">VE01_05530</name>
</gene>
<evidence type="ECO:0000256" key="3">
    <source>
        <dbReference type="ARBA" id="ARBA00022989"/>
    </source>
</evidence>
<evidence type="ECO:0000313" key="7">
    <source>
        <dbReference type="EMBL" id="OBT96854.1"/>
    </source>
</evidence>
<dbReference type="Gene3D" id="1.20.1250.20">
    <property type="entry name" value="MFS general substrate transporter like domains"/>
    <property type="match status" value="2"/>
</dbReference>
<proteinExistence type="predicted"/>
<dbReference type="PANTHER" id="PTHR23294">
    <property type="entry name" value="ET TRANSLATION PRODUCT-RELATED"/>
    <property type="match status" value="1"/>
</dbReference>
<dbReference type="CDD" id="cd06178">
    <property type="entry name" value="MFS_unc93-like"/>
    <property type="match status" value="1"/>
</dbReference>
<evidence type="ECO:0000256" key="1">
    <source>
        <dbReference type="ARBA" id="ARBA00004141"/>
    </source>
</evidence>
<dbReference type="InterPro" id="IPR051617">
    <property type="entry name" value="UNC-93-like_regulator"/>
</dbReference>
<comment type="subcellular location">
    <subcellularLocation>
        <location evidence="1">Membrane</location>
        <topology evidence="1">Multi-pass membrane protein</topology>
    </subcellularLocation>
</comment>
<dbReference type="PANTHER" id="PTHR23294:SF59">
    <property type="entry name" value="UNC93-LIKE PROTEIN C922.05C"/>
    <property type="match status" value="1"/>
</dbReference>
<dbReference type="GeneID" id="28838916"/>
<dbReference type="AlphaFoldDB" id="A0A1B8GLZ3"/>
<feature type="transmembrane region" description="Helical" evidence="6">
    <location>
        <begin position="345"/>
        <end position="364"/>
    </location>
</feature>
<dbReference type="InterPro" id="IPR036259">
    <property type="entry name" value="MFS_trans_sf"/>
</dbReference>
<organism evidence="7 8">
    <name type="scientific">Pseudogymnoascus verrucosus</name>
    <dbReference type="NCBI Taxonomy" id="342668"/>
    <lineage>
        <taxon>Eukaryota</taxon>
        <taxon>Fungi</taxon>
        <taxon>Dikarya</taxon>
        <taxon>Ascomycota</taxon>
        <taxon>Pezizomycotina</taxon>
        <taxon>Leotiomycetes</taxon>
        <taxon>Thelebolales</taxon>
        <taxon>Thelebolaceae</taxon>
        <taxon>Pseudogymnoascus</taxon>
    </lineage>
</organism>
<dbReference type="SUPFAM" id="SSF103473">
    <property type="entry name" value="MFS general substrate transporter"/>
    <property type="match status" value="1"/>
</dbReference>
<feature type="transmembrane region" description="Helical" evidence="6">
    <location>
        <begin position="124"/>
        <end position="145"/>
    </location>
</feature>
<dbReference type="GO" id="GO:0016020">
    <property type="term" value="C:membrane"/>
    <property type="evidence" value="ECO:0007669"/>
    <property type="project" value="UniProtKB-SubCell"/>
</dbReference>